<reference evidence="2" key="1">
    <citation type="submission" date="2021-01" db="EMBL/GenBank/DDBJ databases">
        <title>Whole genome shotgun sequence of Actinoplanes ferrugineus NBRC 15555.</title>
        <authorList>
            <person name="Komaki H."/>
            <person name="Tamura T."/>
        </authorList>
    </citation>
    <scope>NUCLEOTIDE SEQUENCE</scope>
    <source>
        <strain evidence="2">NBRC 15555</strain>
    </source>
</reference>
<accession>A0A919MC75</accession>
<dbReference type="AlphaFoldDB" id="A0A919MC75"/>
<keyword evidence="1" id="KW-0732">Signal</keyword>
<name>A0A919MC75_9ACTN</name>
<comment type="caution">
    <text evidence="2">The sequence shown here is derived from an EMBL/GenBank/DDBJ whole genome shotgun (WGS) entry which is preliminary data.</text>
</comment>
<protein>
    <submittedName>
        <fullName evidence="2">Uncharacterized protein</fullName>
    </submittedName>
</protein>
<evidence type="ECO:0000313" key="3">
    <source>
        <dbReference type="Proteomes" id="UP000598174"/>
    </source>
</evidence>
<organism evidence="2 3">
    <name type="scientific">Paractinoplanes ferrugineus</name>
    <dbReference type="NCBI Taxonomy" id="113564"/>
    <lineage>
        <taxon>Bacteria</taxon>
        <taxon>Bacillati</taxon>
        <taxon>Actinomycetota</taxon>
        <taxon>Actinomycetes</taxon>
        <taxon>Micromonosporales</taxon>
        <taxon>Micromonosporaceae</taxon>
        <taxon>Paractinoplanes</taxon>
    </lineage>
</organism>
<dbReference type="Proteomes" id="UP000598174">
    <property type="component" value="Unassembled WGS sequence"/>
</dbReference>
<feature type="signal peptide" evidence="1">
    <location>
        <begin position="1"/>
        <end position="16"/>
    </location>
</feature>
<proteinExistence type="predicted"/>
<evidence type="ECO:0000256" key="1">
    <source>
        <dbReference type="SAM" id="SignalP"/>
    </source>
</evidence>
<dbReference type="EMBL" id="BOMM01000016">
    <property type="protein sequence ID" value="GIE10458.1"/>
    <property type="molecule type" value="Genomic_DNA"/>
</dbReference>
<feature type="chain" id="PRO_5037806494" evidence="1">
    <location>
        <begin position="17"/>
        <end position="165"/>
    </location>
</feature>
<sequence length="165" mass="17182">MLVAAGVVLTAAPAAAAVKYDPVAQTGTVAGADVRKAFGWTSATLAERAGGLAFSQDFWTADNYAVACGERRLRVVHHHDFGRFELTAGVARDGYGGLSFRITGAYAGISGTSVPPAPGQPCPADQTIKIDEVRLVSSVKGWTLTATSGDARRDLLGGRSRAPHR</sequence>
<gene>
    <name evidence="2" type="ORF">Afe05nite_22980</name>
</gene>
<keyword evidence="3" id="KW-1185">Reference proteome</keyword>
<evidence type="ECO:0000313" key="2">
    <source>
        <dbReference type="EMBL" id="GIE10458.1"/>
    </source>
</evidence>